<keyword evidence="4" id="KW-0312">Gluconeogenesis</keyword>
<dbReference type="InterPro" id="IPR011051">
    <property type="entry name" value="RmlC_Cupin_sf"/>
</dbReference>
<name>A0A0G0E4A7_UNCC3</name>
<dbReference type="UniPathway" id="UPA00109">
    <property type="reaction ID" value="UER00181"/>
</dbReference>
<evidence type="ECO:0000256" key="6">
    <source>
        <dbReference type="ARBA" id="ARBA00029321"/>
    </source>
</evidence>
<evidence type="ECO:0000256" key="2">
    <source>
        <dbReference type="ARBA" id="ARBA00006542"/>
    </source>
</evidence>
<dbReference type="EC" id="5.3.1.9" evidence="3"/>
<dbReference type="AlphaFoldDB" id="A0A0G0E4A7"/>
<keyword evidence="5" id="KW-0324">Glycolysis</keyword>
<evidence type="ECO:0000256" key="5">
    <source>
        <dbReference type="ARBA" id="ARBA00023152"/>
    </source>
</evidence>
<dbReference type="GO" id="GO:0006096">
    <property type="term" value="P:glycolytic process"/>
    <property type="evidence" value="ECO:0007669"/>
    <property type="project" value="UniProtKB-UniPathway"/>
</dbReference>
<dbReference type="SUPFAM" id="SSF51182">
    <property type="entry name" value="RmlC-like cupins"/>
    <property type="match status" value="1"/>
</dbReference>
<dbReference type="Pfam" id="PF06560">
    <property type="entry name" value="GPI"/>
    <property type="match status" value="1"/>
</dbReference>
<comment type="catalytic activity">
    <reaction evidence="6">
        <text>alpha-D-glucose 6-phosphate = beta-D-fructose 6-phosphate</text>
        <dbReference type="Rhea" id="RHEA:11816"/>
        <dbReference type="ChEBI" id="CHEBI:57634"/>
        <dbReference type="ChEBI" id="CHEBI:58225"/>
        <dbReference type="EC" id="5.3.1.9"/>
    </reaction>
</comment>
<protein>
    <recommendedName>
        <fullName evidence="3">glucose-6-phosphate isomerase</fullName>
        <ecNumber evidence="3">5.3.1.9</ecNumber>
    </recommendedName>
</protein>
<accession>A0A0G0E4A7</accession>
<dbReference type="GO" id="GO:0005737">
    <property type="term" value="C:cytoplasm"/>
    <property type="evidence" value="ECO:0007669"/>
    <property type="project" value="InterPro"/>
</dbReference>
<dbReference type="GO" id="GO:0006094">
    <property type="term" value="P:gluconeogenesis"/>
    <property type="evidence" value="ECO:0007669"/>
    <property type="project" value="UniProtKB-KW"/>
</dbReference>
<comment type="similarity">
    <text evidence="2">Belongs to the archaeal-type GPI family.</text>
</comment>
<gene>
    <name evidence="8" type="ORF">UR67_C0001G0079</name>
</gene>
<comment type="pathway">
    <text evidence="1">Carbohydrate degradation; glycolysis; D-glyceraldehyde 3-phosphate and glycerone phosphate from D-glucose: step 2/4.</text>
</comment>
<dbReference type="InterPro" id="IPR014710">
    <property type="entry name" value="RmlC-like_jellyroll"/>
</dbReference>
<dbReference type="Proteomes" id="UP000034581">
    <property type="component" value="Unassembled WGS sequence"/>
</dbReference>
<evidence type="ECO:0000313" key="9">
    <source>
        <dbReference type="Proteomes" id="UP000034581"/>
    </source>
</evidence>
<evidence type="ECO:0000259" key="7">
    <source>
        <dbReference type="Pfam" id="PF06560"/>
    </source>
</evidence>
<organism evidence="8 9">
    <name type="scientific">candidate division CPR3 bacterium GW2011_GWF2_35_18</name>
    <dbReference type="NCBI Taxonomy" id="1618350"/>
    <lineage>
        <taxon>Bacteria</taxon>
        <taxon>Bacteria division CPR3</taxon>
    </lineage>
</organism>
<sequence length="195" mass="22209">MDPEYYAPRTHEKMKDVLMNPEAKGPDIHYYMIRGGKERKNITLWQTGTVDHEYIKTYGHYHVGNLDETYWIIFGEGIALLQKRALDKKGQPLDDEIEDFKAIKVNAGDEIYMPAGYAHLLVNTGKTYFVTADNSPVEFLDSVSQGGNEASMPGHADYEAVKKMQGFAYYVIEKEGKPVLVKNPKYKKVPDVQLK</sequence>
<dbReference type="GO" id="GO:0004347">
    <property type="term" value="F:glucose-6-phosphate isomerase activity"/>
    <property type="evidence" value="ECO:0007669"/>
    <property type="project" value="UniProtKB-EC"/>
</dbReference>
<dbReference type="InterPro" id="IPR010551">
    <property type="entry name" value="G6P_isomerase_prok"/>
</dbReference>
<reference evidence="8 9" key="1">
    <citation type="journal article" date="2015" name="Nature">
        <title>rRNA introns, odd ribosomes, and small enigmatic genomes across a large radiation of phyla.</title>
        <authorList>
            <person name="Brown C.T."/>
            <person name="Hug L.A."/>
            <person name="Thomas B.C."/>
            <person name="Sharon I."/>
            <person name="Castelle C.J."/>
            <person name="Singh A."/>
            <person name="Wilkins M.J."/>
            <person name="Williams K.H."/>
            <person name="Banfield J.F."/>
        </authorList>
    </citation>
    <scope>NUCLEOTIDE SEQUENCE [LARGE SCALE GENOMIC DNA]</scope>
</reference>
<dbReference type="EMBL" id="LBQB01000001">
    <property type="protein sequence ID" value="KKP70170.1"/>
    <property type="molecule type" value="Genomic_DNA"/>
</dbReference>
<dbReference type="SMR" id="A0A0G0E4A7"/>
<comment type="caution">
    <text evidence="8">The sequence shown here is derived from an EMBL/GenBank/DDBJ whole genome shotgun (WGS) entry which is preliminary data.</text>
</comment>
<evidence type="ECO:0000256" key="3">
    <source>
        <dbReference type="ARBA" id="ARBA00011952"/>
    </source>
</evidence>
<evidence type="ECO:0000256" key="4">
    <source>
        <dbReference type="ARBA" id="ARBA00022432"/>
    </source>
</evidence>
<dbReference type="Gene3D" id="2.60.120.10">
    <property type="entry name" value="Jelly Rolls"/>
    <property type="match status" value="1"/>
</dbReference>
<dbReference type="CDD" id="cd02218">
    <property type="entry name" value="cupin_PGI"/>
    <property type="match status" value="1"/>
</dbReference>
<evidence type="ECO:0000256" key="1">
    <source>
        <dbReference type="ARBA" id="ARBA00004926"/>
    </source>
</evidence>
<dbReference type="STRING" id="1618350.UR67_C0001G0079"/>
<proteinExistence type="inferred from homology"/>
<feature type="domain" description="Glucose-6-phosphate isomerase prokaryote" evidence="7">
    <location>
        <begin position="37"/>
        <end position="176"/>
    </location>
</feature>
<evidence type="ECO:0000313" key="8">
    <source>
        <dbReference type="EMBL" id="KKP70170.1"/>
    </source>
</evidence>